<reference evidence="7 8" key="1">
    <citation type="submission" date="2020-08" db="EMBL/GenBank/DDBJ databases">
        <title>Genomic Encyclopedia of Type Strains, Phase IV (KMG-V): Genome sequencing to study the core and pangenomes of soil and plant-associated prokaryotes.</title>
        <authorList>
            <person name="Whitman W."/>
        </authorList>
    </citation>
    <scope>NUCLEOTIDE SEQUENCE [LARGE SCALE GENOMIC DNA]</scope>
    <source>
        <strain evidence="7 8">SEMIA 4087</strain>
    </source>
</reference>
<evidence type="ECO:0000256" key="3">
    <source>
        <dbReference type="ARBA" id="ARBA00048267"/>
    </source>
</evidence>
<dbReference type="EC" id="3.1.1.61" evidence="2"/>
<evidence type="ECO:0000256" key="2">
    <source>
        <dbReference type="ARBA" id="ARBA00039140"/>
    </source>
</evidence>
<protein>
    <recommendedName>
        <fullName evidence="2">protein-glutamate methylesterase</fullName>
        <ecNumber evidence="2">3.1.1.61</ecNumber>
    </recommendedName>
</protein>
<evidence type="ECO:0000256" key="1">
    <source>
        <dbReference type="ARBA" id="ARBA00022801"/>
    </source>
</evidence>
<feature type="region of interest" description="Disordered" evidence="5">
    <location>
        <begin position="1"/>
        <end position="26"/>
    </location>
</feature>
<gene>
    <name evidence="7" type="ORF">GGD56_000466</name>
</gene>
<name>A0ABR6IFK5_9HYPH</name>
<evidence type="ECO:0000256" key="4">
    <source>
        <dbReference type="PROSITE-ProRule" id="PRU00050"/>
    </source>
</evidence>
<dbReference type="PANTHER" id="PTHR42872:SF6">
    <property type="entry name" value="PROTEIN-GLUTAMATE METHYLESTERASE_PROTEIN-GLUTAMINE GLUTAMINASE"/>
    <property type="match status" value="1"/>
</dbReference>
<evidence type="ECO:0000313" key="7">
    <source>
        <dbReference type="EMBL" id="MBB4226646.1"/>
    </source>
</evidence>
<dbReference type="InterPro" id="IPR035909">
    <property type="entry name" value="CheB_C"/>
</dbReference>
<feature type="compositionally biased region" description="Polar residues" evidence="5">
    <location>
        <begin position="8"/>
        <end position="24"/>
    </location>
</feature>
<evidence type="ECO:0000256" key="5">
    <source>
        <dbReference type="SAM" id="MobiDB-lite"/>
    </source>
</evidence>
<accession>A0ABR6IFK5</accession>
<sequence length="220" mass="23371">MDSEVGTPKQSVNEHTSLPTNDAMPQSAMPIVGIGASAGGIEALGSFFDAMPPDSGCAFVVVLHLDPKHESEMAHILSARTAMPVAQVREGMPVERDHVYVIAPDTELRVQEGKLRVSRPSTSRGPRHPVDVLFASIASSKRERAIAIVLSGTGNNGSQGLREIRAEGGMSLVQAPETAKFDGMPRSAIAADMADHVLAPEMMPEVVLRYVRHGYVAAPA</sequence>
<feature type="domain" description="CheB-type methylesterase" evidence="6">
    <location>
        <begin position="25"/>
        <end position="214"/>
    </location>
</feature>
<dbReference type="CDD" id="cd16434">
    <property type="entry name" value="CheB-CheR_fusion"/>
    <property type="match status" value="1"/>
</dbReference>
<organism evidence="7 8">
    <name type="scientific">Rhizobium mongolense</name>
    <dbReference type="NCBI Taxonomy" id="57676"/>
    <lineage>
        <taxon>Bacteria</taxon>
        <taxon>Pseudomonadati</taxon>
        <taxon>Pseudomonadota</taxon>
        <taxon>Alphaproteobacteria</taxon>
        <taxon>Hyphomicrobiales</taxon>
        <taxon>Rhizobiaceae</taxon>
        <taxon>Rhizobium/Agrobacterium group</taxon>
        <taxon>Rhizobium</taxon>
    </lineage>
</organism>
<dbReference type="SUPFAM" id="SSF52738">
    <property type="entry name" value="Methylesterase CheB, C-terminal domain"/>
    <property type="match status" value="1"/>
</dbReference>
<dbReference type="InterPro" id="IPR000673">
    <property type="entry name" value="Sig_transdc_resp-reg_Me-estase"/>
</dbReference>
<dbReference type="PANTHER" id="PTHR42872">
    <property type="entry name" value="PROTEIN-GLUTAMATE METHYLESTERASE/PROTEIN-GLUTAMINE GLUTAMINASE"/>
    <property type="match status" value="1"/>
</dbReference>
<comment type="catalytic activity">
    <reaction evidence="3">
        <text>[protein]-L-glutamate 5-O-methyl ester + H2O = L-glutamyl-[protein] + methanol + H(+)</text>
        <dbReference type="Rhea" id="RHEA:23236"/>
        <dbReference type="Rhea" id="RHEA-COMP:10208"/>
        <dbReference type="Rhea" id="RHEA-COMP:10311"/>
        <dbReference type="ChEBI" id="CHEBI:15377"/>
        <dbReference type="ChEBI" id="CHEBI:15378"/>
        <dbReference type="ChEBI" id="CHEBI:17790"/>
        <dbReference type="ChEBI" id="CHEBI:29973"/>
        <dbReference type="ChEBI" id="CHEBI:82795"/>
        <dbReference type="EC" id="3.1.1.61"/>
    </reaction>
</comment>
<dbReference type="Proteomes" id="UP000551353">
    <property type="component" value="Unassembled WGS sequence"/>
</dbReference>
<dbReference type="EMBL" id="JACIFX010000001">
    <property type="protein sequence ID" value="MBB4226646.1"/>
    <property type="molecule type" value="Genomic_DNA"/>
</dbReference>
<proteinExistence type="predicted"/>
<comment type="caution">
    <text evidence="7">The sequence shown here is derived from an EMBL/GenBank/DDBJ whole genome shotgun (WGS) entry which is preliminary data.</text>
</comment>
<dbReference type="PROSITE" id="PS50122">
    <property type="entry name" value="CHEB"/>
    <property type="match status" value="1"/>
</dbReference>
<dbReference type="Pfam" id="PF01339">
    <property type="entry name" value="CheB_methylest"/>
    <property type="match status" value="1"/>
</dbReference>
<comment type="caution">
    <text evidence="4">Lacks conserved residue(s) required for the propagation of feature annotation.</text>
</comment>
<keyword evidence="8" id="KW-1185">Reference proteome</keyword>
<evidence type="ECO:0000313" key="8">
    <source>
        <dbReference type="Proteomes" id="UP000551353"/>
    </source>
</evidence>
<evidence type="ECO:0000259" key="6">
    <source>
        <dbReference type="PROSITE" id="PS50122"/>
    </source>
</evidence>
<dbReference type="Gene3D" id="3.40.50.180">
    <property type="entry name" value="Methylesterase CheB, C-terminal domain"/>
    <property type="match status" value="1"/>
</dbReference>
<dbReference type="RefSeq" id="WP_167521921.1">
    <property type="nucleotide sequence ID" value="NZ_JACIFX010000001.1"/>
</dbReference>
<keyword evidence="1" id="KW-0378">Hydrolase</keyword>